<keyword evidence="2" id="KW-1185">Reference proteome</keyword>
<evidence type="ECO:0000313" key="2">
    <source>
        <dbReference type="Proteomes" id="UP001281147"/>
    </source>
</evidence>
<dbReference type="Proteomes" id="UP001281147">
    <property type="component" value="Unassembled WGS sequence"/>
</dbReference>
<gene>
    <name evidence="1" type="ORF">LTR37_014772</name>
</gene>
<organism evidence="1 2">
    <name type="scientific">Vermiconidia calcicola</name>
    <dbReference type="NCBI Taxonomy" id="1690605"/>
    <lineage>
        <taxon>Eukaryota</taxon>
        <taxon>Fungi</taxon>
        <taxon>Dikarya</taxon>
        <taxon>Ascomycota</taxon>
        <taxon>Pezizomycotina</taxon>
        <taxon>Dothideomycetes</taxon>
        <taxon>Dothideomycetidae</taxon>
        <taxon>Mycosphaerellales</taxon>
        <taxon>Extremaceae</taxon>
        <taxon>Vermiconidia</taxon>
    </lineage>
</organism>
<protein>
    <submittedName>
        <fullName evidence="1">Uncharacterized protein</fullName>
    </submittedName>
</protein>
<sequence>MVSPVDWLGPFLEKELSAVIAWRKNVQGPSNVKRDPDGRFSDDGSNYRCVVAASDLPGDTRVQVCKVLSAKDPVTVLVSDGFTKVRARLSKAAVTTLEAEIEQNIDLETKGDVFTVQHATTVSTPIGPPDENIQLEIERIQYEYHLRKQVGQPKAIQERGEAQLLIQQVLVLLQQQYAIGRESTVEPTSPDTVAGALQEDPRLNSQRTNGTPNSQRSRPGSQASPLATQQSFLTQRPIATQVPTRRKPTGPTLLKDGFEVARGVNLDGPKSAGFSAPGRGLSATVREPPTVAVEGTSTKRLLGLLDKRKAVEPPQETIQASDVPQTPTSPVRKAQKTSSQDAGPRIAEQISVPTPPSAQTAPINATAAKSQQRDYSRRRIPKDQMKLLDNASAWLPSLPGKQFPHPNVPIELLKRWKSQASATAQEGTIAKAQTISRAKAPDNLVDVSSSSTSSNDEPSKDEEVQPSEDKDIPSSQWPPTPSQQRPMLPPDSTMESTNEPSPRRVRRELPPDSSNGSNKFSPSQRAQPRPYENLHNSMDRPSPTRKPECPPDSSNEDSNMRPPWQRTPQRLQGSPNKRRYEASPLDGSPQAPSSKSIGGNGVSSPLQRGQKRPPLSSNESTSNSSPLQERPERAYHGSYESSISSTSPHGRLSVNGGSSPNGQRKPHPLPKRPDWVQQNGAGSSPAHASPSQRSIDPRSGSSENYVAYQPPQHSRSQPRSMGGAHESSPRAPVSRSTQQQHPLPRSSPIAPATSQRPVTTPDQSPVARRQTRVIATNTPTSVVKGTQLDKGDGDDDVMEIEMSVPRSLDQDPMVVHRERRREHFKKAQRRQWILQNYVSDRRLKSPNFASVFTAYTNSHPSDVVKPSEFAESIKEAFPVSDDGTPKLRLKSPKREENVASSPLLAKGTSTADAFDGAVETPGRFAKRGGTQGGEVEWQLGKDEAEGYVRKEGRAGMRSEGALFARPSSGVDGAMDEATPASSGRRLPWAASAAPRQLSGVQQSGGSLAGTPSKNAALAILHRMEPRPIGGSMANNSNQTAGLNEQRNDVGKTPAYQGADERASKLSGVKERKKKDVPKSNGAAIEPSPVFAEFVHAWKRLGPGGAFAEARQEDGARRRRQLNVLAWEL</sequence>
<comment type="caution">
    <text evidence="1">The sequence shown here is derived from an EMBL/GenBank/DDBJ whole genome shotgun (WGS) entry which is preliminary data.</text>
</comment>
<dbReference type="EMBL" id="JAUTXU010000158">
    <property type="protein sequence ID" value="KAK3702923.1"/>
    <property type="molecule type" value="Genomic_DNA"/>
</dbReference>
<reference evidence="1" key="1">
    <citation type="submission" date="2023-07" db="EMBL/GenBank/DDBJ databases">
        <title>Black Yeasts Isolated from many extreme environments.</title>
        <authorList>
            <person name="Coleine C."/>
            <person name="Stajich J.E."/>
            <person name="Selbmann L."/>
        </authorList>
    </citation>
    <scope>NUCLEOTIDE SEQUENCE</scope>
    <source>
        <strain evidence="1">CCFEE 5714</strain>
    </source>
</reference>
<evidence type="ECO:0000313" key="1">
    <source>
        <dbReference type="EMBL" id="KAK3702923.1"/>
    </source>
</evidence>
<name>A0ACC3MTB0_9PEZI</name>
<proteinExistence type="predicted"/>
<accession>A0ACC3MTB0</accession>